<dbReference type="SUPFAM" id="SSF50156">
    <property type="entry name" value="PDZ domain-like"/>
    <property type="match status" value="1"/>
</dbReference>
<dbReference type="GO" id="GO:0006508">
    <property type="term" value="P:proteolysis"/>
    <property type="evidence" value="ECO:0007669"/>
    <property type="project" value="InterPro"/>
</dbReference>
<evidence type="ECO:0000256" key="4">
    <source>
        <dbReference type="SAM" id="MobiDB-lite"/>
    </source>
</evidence>
<dbReference type="SUPFAM" id="SSF50978">
    <property type="entry name" value="WD40 repeat-like"/>
    <property type="match status" value="1"/>
</dbReference>
<dbReference type="InterPro" id="IPR002477">
    <property type="entry name" value="Peptidoglycan-bd-like"/>
</dbReference>
<dbReference type="EMBL" id="VWXX01000024">
    <property type="protein sequence ID" value="KAA6184094.1"/>
    <property type="molecule type" value="Genomic_DNA"/>
</dbReference>
<keyword evidence="7" id="KW-1185">Reference proteome</keyword>
<dbReference type="InterPro" id="IPR036366">
    <property type="entry name" value="PGBDSf"/>
</dbReference>
<dbReference type="SUPFAM" id="SSF50998">
    <property type="entry name" value="Quinoprotein alcohol dehydrogenase-like"/>
    <property type="match status" value="1"/>
</dbReference>
<sequence>MRRAPGIRRTLSTLLVVFVCLAPLHGQALPTEPMLRLETGMHTAQIRRMALDTTGRSLVTASDDKTLRLWSVDDGRLVRTLRIPIGPGNEGRLYAAALSPDGRWIATGGATQAVTEGPGNYHIYVFDAASGELRRHVAGLPSVVNHLCVSADGRHLAASLGAEGIRVFATDDWRQVAADRDYGDASHWCDFDRDGRLVASSLDGQLRLYDQRFELIARQPVATGSLPFAVAFSPDAATIAVGLADQAVVALHSGANLNPLGQPDSRGLDNGDLSKVAWSADGRRLFAGGRFQRRGTFPVVVWEQAGQGKRHFWSGTDNSLTDLRALPQGGLIAGTDDPAWLRFDTTGQLIRQRHPVAPDMRDKLGEHFRLSADGRRVVVGLGYGGERSILFDLDSRRLFEGDINETWLLQQELDEAGFDPGAIDGQMGPNTRQALSDWRRQQGLGPGGLDAAARVGLGITPLAPPLTRAAGLNVTQWKNSQHPRLNGKPLPLAPYETARALAIGPDGHAGDRGLLLGTAWYLRRFDQAGNLLWQVPTPDTVWGVNISADGRLAVAALGDGTLRWYRYADGVELLSLFVHTGTLEWVLWTPNGYYDASPGGDRLVGWHLNRAERADGLAVQHVVPGSAAEAAGLLAGDLIESIDGVAIVSKADLVAAIRQKPAGQSLRFNIVRGDDYLYLDVLPQRPDPNGPPRLGTVVGAALARANASDFYPVNSFRERFYRPQVVTGMLDTLDEGQAIAQAARRGERVQAEQTVAKSLPPLITILSPGDGERFSQAQTRVRYRVKSPGGEPVQQIQVLVDGRPLSTQRGLQRIVQPTDSTPSAGADTGASQTASSDLALGQEGVLELDLPLRDLSLTLVAENRFGASPPDTVNLRWEGGQTEGFVIQPKLYALVAGVSDYRNDALDLQFAYKDAEDFATALKAQSGGLYRDVVVRVLENPDSDGLLDGLDWLRDEVTSHDVAVLFISGHGVNDPDGNYYYLTQEADTERLSRTAVPYFHVQQTLSALPGKVLAFIDTCHSGNIMGARRSVANITPIINDLASAENGVVVFASSTGNQYSLENPEWGNGAFTKALVEGINGKADYTHDGKITINQLDLYLSERVKELTGNKQTPTTTKPQTVSDFPIAVLR</sequence>
<dbReference type="SMART" id="SM00228">
    <property type="entry name" value="PDZ"/>
    <property type="match status" value="1"/>
</dbReference>
<feature type="repeat" description="WD" evidence="3">
    <location>
        <begin position="39"/>
        <end position="80"/>
    </location>
</feature>
<dbReference type="RefSeq" id="WP_150093948.1">
    <property type="nucleotide sequence ID" value="NZ_JBFUOH010000053.1"/>
</dbReference>
<keyword evidence="1 3" id="KW-0853">WD repeat</keyword>
<evidence type="ECO:0000313" key="6">
    <source>
        <dbReference type="EMBL" id="KAA6184094.1"/>
    </source>
</evidence>
<proteinExistence type="predicted"/>
<dbReference type="Pfam" id="PF01471">
    <property type="entry name" value="PG_binding_1"/>
    <property type="match status" value="1"/>
</dbReference>
<evidence type="ECO:0000256" key="3">
    <source>
        <dbReference type="PROSITE-ProRule" id="PRU00221"/>
    </source>
</evidence>
<dbReference type="Gene3D" id="2.30.42.10">
    <property type="match status" value="1"/>
</dbReference>
<dbReference type="InterPro" id="IPR029030">
    <property type="entry name" value="Caspase-like_dom_sf"/>
</dbReference>
<keyword evidence="2" id="KW-0677">Repeat</keyword>
<dbReference type="Pfam" id="PF00400">
    <property type="entry name" value="WD40"/>
    <property type="match status" value="1"/>
</dbReference>
<dbReference type="AlphaFoldDB" id="A0A5M8FI24"/>
<feature type="domain" description="PDZ" evidence="5">
    <location>
        <begin position="600"/>
        <end position="674"/>
    </location>
</feature>
<protein>
    <submittedName>
        <fullName evidence="6">PDZ domain-containing protein</fullName>
    </submittedName>
</protein>
<accession>A0A5M8FI24</accession>
<dbReference type="PANTHER" id="PTHR19848:SF8">
    <property type="entry name" value="F-BOX AND WD REPEAT DOMAIN CONTAINING 7"/>
    <property type="match status" value="1"/>
</dbReference>
<dbReference type="InterPro" id="IPR036034">
    <property type="entry name" value="PDZ_sf"/>
</dbReference>
<dbReference type="GO" id="GO:0004197">
    <property type="term" value="F:cysteine-type endopeptidase activity"/>
    <property type="evidence" value="ECO:0007669"/>
    <property type="project" value="InterPro"/>
</dbReference>
<dbReference type="InterPro" id="IPR001478">
    <property type="entry name" value="PDZ"/>
</dbReference>
<dbReference type="Proteomes" id="UP000322981">
    <property type="component" value="Unassembled WGS sequence"/>
</dbReference>
<dbReference type="PROSITE" id="PS50082">
    <property type="entry name" value="WD_REPEATS_2"/>
    <property type="match status" value="1"/>
</dbReference>
<dbReference type="Gene3D" id="1.10.101.10">
    <property type="entry name" value="PGBD-like superfamily/PGBD"/>
    <property type="match status" value="1"/>
</dbReference>
<comment type="caution">
    <text evidence="6">The sequence shown here is derived from an EMBL/GenBank/DDBJ whole genome shotgun (WGS) entry which is preliminary data.</text>
</comment>
<evidence type="ECO:0000256" key="1">
    <source>
        <dbReference type="ARBA" id="ARBA00022574"/>
    </source>
</evidence>
<name>A0A5M8FI24_9GAMM</name>
<dbReference type="InterPro" id="IPR011600">
    <property type="entry name" value="Pept_C14_caspase"/>
</dbReference>
<dbReference type="SUPFAM" id="SSF52129">
    <property type="entry name" value="Caspase-like"/>
    <property type="match status" value="1"/>
</dbReference>
<dbReference type="Gene3D" id="3.40.50.1460">
    <property type="match status" value="1"/>
</dbReference>
<dbReference type="InterPro" id="IPR015943">
    <property type="entry name" value="WD40/YVTN_repeat-like_dom_sf"/>
</dbReference>
<evidence type="ECO:0000256" key="2">
    <source>
        <dbReference type="ARBA" id="ARBA00022737"/>
    </source>
</evidence>
<dbReference type="Pfam" id="PF13180">
    <property type="entry name" value="PDZ_2"/>
    <property type="match status" value="1"/>
</dbReference>
<organism evidence="6 7">
    <name type="scientific">Thiohalocapsa marina</name>
    <dbReference type="NCBI Taxonomy" id="424902"/>
    <lineage>
        <taxon>Bacteria</taxon>
        <taxon>Pseudomonadati</taxon>
        <taxon>Pseudomonadota</taxon>
        <taxon>Gammaproteobacteria</taxon>
        <taxon>Chromatiales</taxon>
        <taxon>Chromatiaceae</taxon>
        <taxon>Thiohalocapsa</taxon>
    </lineage>
</organism>
<dbReference type="PANTHER" id="PTHR19848">
    <property type="entry name" value="WD40 REPEAT PROTEIN"/>
    <property type="match status" value="1"/>
</dbReference>
<dbReference type="OrthoDB" id="235631at2"/>
<dbReference type="InterPro" id="IPR036322">
    <property type="entry name" value="WD40_repeat_dom_sf"/>
</dbReference>
<evidence type="ECO:0000259" key="5">
    <source>
        <dbReference type="PROSITE" id="PS50106"/>
    </source>
</evidence>
<dbReference type="Gene3D" id="2.130.10.10">
    <property type="entry name" value="YVTN repeat-like/Quinoprotein amine dehydrogenase"/>
    <property type="match status" value="3"/>
</dbReference>
<dbReference type="PROSITE" id="PS50294">
    <property type="entry name" value="WD_REPEATS_REGION"/>
    <property type="match status" value="1"/>
</dbReference>
<evidence type="ECO:0000313" key="7">
    <source>
        <dbReference type="Proteomes" id="UP000322981"/>
    </source>
</evidence>
<dbReference type="PROSITE" id="PS50106">
    <property type="entry name" value="PDZ"/>
    <property type="match status" value="1"/>
</dbReference>
<dbReference type="SMART" id="SM00320">
    <property type="entry name" value="WD40"/>
    <property type="match status" value="5"/>
</dbReference>
<dbReference type="InterPro" id="IPR011047">
    <property type="entry name" value="Quinoprotein_ADH-like_sf"/>
</dbReference>
<reference evidence="6 7" key="1">
    <citation type="submission" date="2019-09" db="EMBL/GenBank/DDBJ databases">
        <title>Whole-genome sequence of the purple sulfur bacterium Thiohalocapsa marina DSM 19078.</title>
        <authorList>
            <person name="Kyndt J.A."/>
            <person name="Meyer T.E."/>
        </authorList>
    </citation>
    <scope>NUCLEOTIDE SEQUENCE [LARGE SCALE GENOMIC DNA]</scope>
    <source>
        <strain evidence="6 7">DSM 19078</strain>
    </source>
</reference>
<feature type="region of interest" description="Disordered" evidence="4">
    <location>
        <begin position="815"/>
        <end position="836"/>
    </location>
</feature>
<gene>
    <name evidence="6" type="ORF">F2Q65_13560</name>
</gene>
<dbReference type="Pfam" id="PF00656">
    <property type="entry name" value="Peptidase_C14"/>
    <property type="match status" value="1"/>
</dbReference>
<dbReference type="InterPro" id="IPR001680">
    <property type="entry name" value="WD40_rpt"/>
</dbReference>